<keyword evidence="8" id="KW-1185">Reference proteome</keyword>
<dbReference type="GO" id="GO:0008113">
    <property type="term" value="F:peptide-methionine (S)-S-oxide reductase activity"/>
    <property type="evidence" value="ECO:0007669"/>
    <property type="project" value="UniProtKB-EC"/>
</dbReference>
<comment type="catalytic activity">
    <reaction evidence="3">
        <text>L-methionyl-[protein] + [thioredoxin]-disulfide + H2O = L-methionyl-(S)-S-oxide-[protein] + [thioredoxin]-dithiol</text>
        <dbReference type="Rhea" id="RHEA:14217"/>
        <dbReference type="Rhea" id="RHEA-COMP:10698"/>
        <dbReference type="Rhea" id="RHEA-COMP:10700"/>
        <dbReference type="Rhea" id="RHEA-COMP:12313"/>
        <dbReference type="Rhea" id="RHEA-COMP:12315"/>
        <dbReference type="ChEBI" id="CHEBI:15377"/>
        <dbReference type="ChEBI" id="CHEBI:16044"/>
        <dbReference type="ChEBI" id="CHEBI:29950"/>
        <dbReference type="ChEBI" id="CHEBI:44120"/>
        <dbReference type="ChEBI" id="CHEBI:50058"/>
        <dbReference type="EC" id="1.8.4.11"/>
    </reaction>
</comment>
<name>A0A5S9F5K5_UABAM</name>
<evidence type="ECO:0000256" key="4">
    <source>
        <dbReference type="ARBA" id="ARBA00048782"/>
    </source>
</evidence>
<dbReference type="AlphaFoldDB" id="A0A5S9F5K5"/>
<dbReference type="EC" id="1.8.4.11" evidence="1"/>
<organism evidence="7 8">
    <name type="scientific">Uabimicrobium amorphum</name>
    <dbReference type="NCBI Taxonomy" id="2596890"/>
    <lineage>
        <taxon>Bacteria</taxon>
        <taxon>Pseudomonadati</taxon>
        <taxon>Planctomycetota</taxon>
        <taxon>Candidatus Uabimicrobiia</taxon>
        <taxon>Candidatus Uabimicrobiales</taxon>
        <taxon>Candidatus Uabimicrobiaceae</taxon>
        <taxon>Candidatus Uabimicrobium</taxon>
    </lineage>
</organism>
<evidence type="ECO:0000256" key="3">
    <source>
        <dbReference type="ARBA" id="ARBA00047806"/>
    </source>
</evidence>
<reference evidence="7 8" key="1">
    <citation type="submission" date="2019-08" db="EMBL/GenBank/DDBJ databases">
        <title>Complete genome sequence of Candidatus Uab amorphum.</title>
        <authorList>
            <person name="Shiratori T."/>
            <person name="Suzuki S."/>
            <person name="Kakizawa Y."/>
            <person name="Ishida K."/>
        </authorList>
    </citation>
    <scope>NUCLEOTIDE SEQUENCE [LARGE SCALE GENOMIC DNA]</scope>
    <source>
        <strain evidence="7 8">SRT547</strain>
    </source>
</reference>
<evidence type="ECO:0000256" key="2">
    <source>
        <dbReference type="ARBA" id="ARBA00023002"/>
    </source>
</evidence>
<dbReference type="Proteomes" id="UP000326354">
    <property type="component" value="Chromosome"/>
</dbReference>
<accession>A0A5S9F5K5</accession>
<gene>
    <name evidence="7" type="ORF">UABAM_05348</name>
</gene>
<dbReference type="PANTHER" id="PTHR43774">
    <property type="entry name" value="PEPTIDE METHIONINE SULFOXIDE REDUCTASE"/>
    <property type="match status" value="1"/>
</dbReference>
<evidence type="ECO:0000259" key="6">
    <source>
        <dbReference type="Pfam" id="PF20939"/>
    </source>
</evidence>
<dbReference type="InterPro" id="IPR049006">
    <property type="entry name" value="MsrA_helical"/>
</dbReference>
<sequence length="156" mass="18173">MGDHTEAFQVDYDPNVISYEDLLNIFWKSHNPCRPSWSIQYRPAVFYHDKQQQQQAVETSKAFAKTGEIKTAILPVGEFYVAEDYHQKYWLQNRKSMAKELHDYYPHFSDFVNSTVAARLNGYVGGDGTQKLLQEELDQYGLSQKLQKALSKMVKR</sequence>
<feature type="domain" description="Selenoprotein methionine sulfoxide reductase A helical" evidence="6">
    <location>
        <begin position="113"/>
        <end position="145"/>
    </location>
</feature>
<dbReference type="Pfam" id="PF20939">
    <property type="entry name" value="MsrA_helical"/>
    <property type="match status" value="1"/>
</dbReference>
<evidence type="ECO:0000259" key="5">
    <source>
        <dbReference type="Pfam" id="PF01625"/>
    </source>
</evidence>
<dbReference type="InterPro" id="IPR036509">
    <property type="entry name" value="Met_Sox_Rdtase_MsrA_sf"/>
</dbReference>
<dbReference type="EMBL" id="AP019860">
    <property type="protein sequence ID" value="BBM86946.1"/>
    <property type="molecule type" value="Genomic_DNA"/>
</dbReference>
<protein>
    <recommendedName>
        <fullName evidence="1">peptide-methionine (S)-S-oxide reductase</fullName>
        <ecNumber evidence="1">1.8.4.11</ecNumber>
    </recommendedName>
</protein>
<proteinExistence type="predicted"/>
<dbReference type="KEGG" id="uam:UABAM_05348"/>
<comment type="catalytic activity">
    <reaction evidence="4">
        <text>[thioredoxin]-disulfide + L-methionine + H2O = L-methionine (S)-S-oxide + [thioredoxin]-dithiol</text>
        <dbReference type="Rhea" id="RHEA:19993"/>
        <dbReference type="Rhea" id="RHEA-COMP:10698"/>
        <dbReference type="Rhea" id="RHEA-COMP:10700"/>
        <dbReference type="ChEBI" id="CHEBI:15377"/>
        <dbReference type="ChEBI" id="CHEBI:29950"/>
        <dbReference type="ChEBI" id="CHEBI:50058"/>
        <dbReference type="ChEBI" id="CHEBI:57844"/>
        <dbReference type="ChEBI" id="CHEBI:58772"/>
        <dbReference type="EC" id="1.8.4.11"/>
    </reaction>
</comment>
<evidence type="ECO:0000313" key="8">
    <source>
        <dbReference type="Proteomes" id="UP000326354"/>
    </source>
</evidence>
<dbReference type="PANTHER" id="PTHR43774:SF1">
    <property type="entry name" value="PEPTIDE METHIONINE SULFOXIDE REDUCTASE MSRA 2"/>
    <property type="match status" value="1"/>
</dbReference>
<dbReference type="Pfam" id="PF01625">
    <property type="entry name" value="PMSR"/>
    <property type="match status" value="1"/>
</dbReference>
<dbReference type="SUPFAM" id="SSF55068">
    <property type="entry name" value="Peptide methionine sulfoxide reductase"/>
    <property type="match status" value="1"/>
</dbReference>
<dbReference type="Gene3D" id="3.30.1060.10">
    <property type="entry name" value="Peptide methionine sulphoxide reductase MsrA"/>
    <property type="match status" value="1"/>
</dbReference>
<dbReference type="InterPro" id="IPR002569">
    <property type="entry name" value="Met_Sox_Rdtase_MsrA_dom"/>
</dbReference>
<keyword evidence="2" id="KW-0560">Oxidoreductase</keyword>
<evidence type="ECO:0000256" key="1">
    <source>
        <dbReference type="ARBA" id="ARBA00012502"/>
    </source>
</evidence>
<feature type="domain" description="Peptide methionine sulphoxide reductase MsrA" evidence="5">
    <location>
        <begin position="3"/>
        <end position="96"/>
    </location>
</feature>
<evidence type="ECO:0000313" key="7">
    <source>
        <dbReference type="EMBL" id="BBM86946.1"/>
    </source>
</evidence>